<dbReference type="RefSeq" id="WP_146353134.1">
    <property type="nucleotide sequence ID" value="NZ_VOBR01000010.1"/>
</dbReference>
<dbReference type="AlphaFoldDB" id="A0A563ET27"/>
<dbReference type="Gene3D" id="3.20.20.80">
    <property type="entry name" value="Glycosidases"/>
    <property type="match status" value="1"/>
</dbReference>
<evidence type="ECO:0000313" key="2">
    <source>
        <dbReference type="Proteomes" id="UP000316639"/>
    </source>
</evidence>
<reference evidence="1 2" key="1">
    <citation type="submission" date="2019-07" db="EMBL/GenBank/DDBJ databases">
        <title>Lentzea xizangensis sp. nov., isolated from Qinghai-Tibetan Plateau Soils.</title>
        <authorList>
            <person name="Huang J."/>
        </authorList>
    </citation>
    <scope>NUCLEOTIDE SEQUENCE [LARGE SCALE GENOMIC DNA]</scope>
    <source>
        <strain evidence="1 2">FXJ1.1311</strain>
    </source>
</reference>
<dbReference type="OrthoDB" id="151193at2"/>
<organism evidence="1 2">
    <name type="scientific">Lentzea tibetensis</name>
    <dbReference type="NCBI Taxonomy" id="2591470"/>
    <lineage>
        <taxon>Bacteria</taxon>
        <taxon>Bacillati</taxon>
        <taxon>Actinomycetota</taxon>
        <taxon>Actinomycetes</taxon>
        <taxon>Pseudonocardiales</taxon>
        <taxon>Pseudonocardiaceae</taxon>
        <taxon>Lentzea</taxon>
    </lineage>
</organism>
<comment type="caution">
    <text evidence="1">The sequence shown here is derived from an EMBL/GenBank/DDBJ whole genome shotgun (WGS) entry which is preliminary data.</text>
</comment>
<dbReference type="Proteomes" id="UP000316639">
    <property type="component" value="Unassembled WGS sequence"/>
</dbReference>
<evidence type="ECO:0000313" key="1">
    <source>
        <dbReference type="EMBL" id="TWP50885.1"/>
    </source>
</evidence>
<gene>
    <name evidence="1" type="ORF">FKR81_17515</name>
</gene>
<protein>
    <recommendedName>
        <fullName evidence="3">Abortive infection protein</fullName>
    </recommendedName>
</protein>
<dbReference type="EMBL" id="VOBR01000010">
    <property type="protein sequence ID" value="TWP50885.1"/>
    <property type="molecule type" value="Genomic_DNA"/>
</dbReference>
<keyword evidence="2" id="KW-1185">Reference proteome</keyword>
<dbReference type="SUPFAM" id="SSF51445">
    <property type="entry name" value="(Trans)glycosidases"/>
    <property type="match status" value="1"/>
</dbReference>
<name>A0A563ET27_9PSEU</name>
<sequence length="328" mass="36221">MRAHGISYDTGFFDHGESSHEPFDLAVVARELRVISDELHCTAVRLIGSSPDRLEAAARIAAGLGMEVWICPWTSDFTRAELHDLLVDLAVRAERLRLTGAEVVLLTGAELSLLTRGFLDGDTIADRIDGIMARREQVRELPPRINAFLGEVVAAIRQHFGGKVSYASIPFEGVDWTPFDVVGVDLYRTAETAHIFEESVRKLVDQGKPVAITEFGCATFKGAADLGARIVAVIEYDGHKPVRLDREYVRDEQEQATCLRELLDVFTRAGVDAAFVFTFACYALPHRPGAGAREDLDLASCGIVTVHDDRSWTPKAAFATVAEYFRRD</sequence>
<accession>A0A563ET27</accession>
<proteinExistence type="predicted"/>
<dbReference type="InterPro" id="IPR017853">
    <property type="entry name" value="GH"/>
</dbReference>
<evidence type="ECO:0008006" key="3">
    <source>
        <dbReference type="Google" id="ProtNLM"/>
    </source>
</evidence>